<evidence type="ECO:0000256" key="3">
    <source>
        <dbReference type="ARBA" id="ARBA00022741"/>
    </source>
</evidence>
<keyword evidence="3" id="KW-0547">Nucleotide-binding</keyword>
<dbReference type="SUPFAM" id="SSF52540">
    <property type="entry name" value="P-loop containing nucleoside triphosphate hydrolases"/>
    <property type="match status" value="2"/>
</dbReference>
<evidence type="ECO:0000256" key="5">
    <source>
        <dbReference type="ARBA" id="ARBA00022801"/>
    </source>
</evidence>
<dbReference type="Pfam" id="PF00271">
    <property type="entry name" value="Helicase_C"/>
    <property type="match status" value="1"/>
</dbReference>
<accession>A0A9P4MAM6</accession>
<sequence length="631" mass="72870">MTCVLKHYQLLGAAFMRRRERGDDQPPGGLCADQMGLGKTIMMLANIVNGRVPPKSKEPRTTLIVATPALINQWGEEIARHCNMKGFEVIKYCAGHKINSTNITTILETFDIVLTTYYEVMRSWPKVEYPAHIMTAEAKAEYKREYIMENKGPLHQIHFQRIVLDEAQAIKNRQSRTFLACKGLMAKHRWVISGTPLQNSVEEIYPYFKFLRVPHSGSYRVFKQNFLGDDDPDKQARLQQFLSKVLLRRTHTDRLFGRPLVKLPAASNKIHWIKFNDLERNVYEIVRRRMIQRINTYSKNDELEKKYHNVLVMLLRLRQLTGHIISIEEVLRDLLEFEDHERLKELAEEYVNPNTAKDHREQIEHLRHSCAICDQPPVTPWITSCFHIMCADCLEILQTSAAERDMSHARCPDCGDMFYMASPLTDWSFDLPDGEEEDGPKKKKKRGKKDDGGEKGVPSWLNMPNQYLLPSSKTVAIKAQILNWLEEDPGTKVIVYSQFLSMIRILSRVCMQEKWGYQEYHGEMTITEREAAIKNFKEEDGTKVLIASLRAGGVGLNLTMASKVIVVDPWWNLAVEEQAFARVFRIGQKSETAMTRFVVENTVDEAMTNMQRRKKNDIDEVMEDGSGGRRK</sequence>
<dbReference type="PROSITE" id="PS00518">
    <property type="entry name" value="ZF_RING_1"/>
    <property type="match status" value="1"/>
</dbReference>
<dbReference type="SMART" id="SM00487">
    <property type="entry name" value="DEXDc"/>
    <property type="match status" value="1"/>
</dbReference>
<dbReference type="GO" id="GO:0006281">
    <property type="term" value="P:DNA repair"/>
    <property type="evidence" value="ECO:0007669"/>
    <property type="project" value="TreeGrafter"/>
</dbReference>
<comment type="caution">
    <text evidence="14">The sequence shown here is derived from an EMBL/GenBank/DDBJ whole genome shotgun (WGS) entry which is preliminary data.</text>
</comment>
<evidence type="ECO:0000313" key="14">
    <source>
        <dbReference type="EMBL" id="KAF2103420.1"/>
    </source>
</evidence>
<evidence type="ECO:0000259" key="12">
    <source>
        <dbReference type="PROSITE" id="PS51192"/>
    </source>
</evidence>
<dbReference type="InterPro" id="IPR013083">
    <property type="entry name" value="Znf_RING/FYVE/PHD"/>
</dbReference>
<dbReference type="InterPro" id="IPR049730">
    <property type="entry name" value="SNF2/RAD54-like_C"/>
</dbReference>
<dbReference type="GO" id="GO:0016787">
    <property type="term" value="F:hydrolase activity"/>
    <property type="evidence" value="ECO:0007669"/>
    <property type="project" value="UniProtKB-KW"/>
</dbReference>
<dbReference type="PROSITE" id="PS51194">
    <property type="entry name" value="HELICASE_CTER"/>
    <property type="match status" value="1"/>
</dbReference>
<evidence type="ECO:0000313" key="15">
    <source>
        <dbReference type="Proteomes" id="UP000799772"/>
    </source>
</evidence>
<dbReference type="PROSITE" id="PS51192">
    <property type="entry name" value="HELICASE_ATP_BIND_1"/>
    <property type="match status" value="1"/>
</dbReference>
<comment type="similarity">
    <text evidence="1">Belongs to the SNF2/RAD54 helicase family.</text>
</comment>
<dbReference type="CDD" id="cd18008">
    <property type="entry name" value="DEXDc_SHPRH-like"/>
    <property type="match status" value="1"/>
</dbReference>
<dbReference type="SUPFAM" id="SSF57850">
    <property type="entry name" value="RING/U-box"/>
    <property type="match status" value="1"/>
</dbReference>
<feature type="region of interest" description="Disordered" evidence="10">
    <location>
        <begin position="429"/>
        <end position="458"/>
    </location>
</feature>
<dbReference type="EMBL" id="ML978122">
    <property type="protein sequence ID" value="KAF2103420.1"/>
    <property type="molecule type" value="Genomic_DNA"/>
</dbReference>
<dbReference type="PANTHER" id="PTHR45626:SF17">
    <property type="entry name" value="HELICASE-LIKE TRANSCRIPTION FACTOR"/>
    <property type="match status" value="1"/>
</dbReference>
<keyword evidence="8" id="KW-0067">ATP-binding</keyword>
<evidence type="ECO:0000256" key="4">
    <source>
        <dbReference type="ARBA" id="ARBA00022771"/>
    </source>
</evidence>
<dbReference type="InterPro" id="IPR000330">
    <property type="entry name" value="SNF2_N"/>
</dbReference>
<keyword evidence="2" id="KW-0479">Metal-binding</keyword>
<dbReference type="InterPro" id="IPR027417">
    <property type="entry name" value="P-loop_NTPase"/>
</dbReference>
<evidence type="ECO:0000259" key="11">
    <source>
        <dbReference type="PROSITE" id="PS50089"/>
    </source>
</evidence>
<name>A0A9P4MAM6_9PEZI</name>
<dbReference type="AlphaFoldDB" id="A0A9P4MAM6"/>
<dbReference type="InterPro" id="IPR001841">
    <property type="entry name" value="Znf_RING"/>
</dbReference>
<dbReference type="OrthoDB" id="448448at2759"/>
<feature type="domain" description="Helicase C-terminal" evidence="13">
    <location>
        <begin position="477"/>
        <end position="626"/>
    </location>
</feature>
<evidence type="ECO:0000256" key="10">
    <source>
        <dbReference type="SAM" id="MobiDB-lite"/>
    </source>
</evidence>
<evidence type="ECO:0000256" key="1">
    <source>
        <dbReference type="ARBA" id="ARBA00007025"/>
    </source>
</evidence>
<dbReference type="PANTHER" id="PTHR45626">
    <property type="entry name" value="TRANSCRIPTION TERMINATION FACTOR 2-RELATED"/>
    <property type="match status" value="1"/>
</dbReference>
<dbReference type="GO" id="GO:0008094">
    <property type="term" value="F:ATP-dependent activity, acting on DNA"/>
    <property type="evidence" value="ECO:0007669"/>
    <property type="project" value="TreeGrafter"/>
</dbReference>
<evidence type="ECO:0000256" key="8">
    <source>
        <dbReference type="ARBA" id="ARBA00022840"/>
    </source>
</evidence>
<organism evidence="14 15">
    <name type="scientific">Rhizodiscina lignyota</name>
    <dbReference type="NCBI Taxonomy" id="1504668"/>
    <lineage>
        <taxon>Eukaryota</taxon>
        <taxon>Fungi</taxon>
        <taxon>Dikarya</taxon>
        <taxon>Ascomycota</taxon>
        <taxon>Pezizomycotina</taxon>
        <taxon>Dothideomycetes</taxon>
        <taxon>Pleosporomycetidae</taxon>
        <taxon>Aulographales</taxon>
        <taxon>Rhizodiscinaceae</taxon>
        <taxon>Rhizodiscina</taxon>
    </lineage>
</organism>
<dbReference type="Proteomes" id="UP000799772">
    <property type="component" value="Unassembled WGS sequence"/>
</dbReference>
<keyword evidence="4 9" id="KW-0863">Zinc-finger</keyword>
<evidence type="ECO:0000256" key="2">
    <source>
        <dbReference type="ARBA" id="ARBA00022723"/>
    </source>
</evidence>
<evidence type="ECO:0000256" key="9">
    <source>
        <dbReference type="PROSITE-ProRule" id="PRU00175"/>
    </source>
</evidence>
<reference evidence="14" key="1">
    <citation type="journal article" date="2020" name="Stud. Mycol.">
        <title>101 Dothideomycetes genomes: a test case for predicting lifestyles and emergence of pathogens.</title>
        <authorList>
            <person name="Haridas S."/>
            <person name="Albert R."/>
            <person name="Binder M."/>
            <person name="Bloem J."/>
            <person name="Labutti K."/>
            <person name="Salamov A."/>
            <person name="Andreopoulos B."/>
            <person name="Baker S."/>
            <person name="Barry K."/>
            <person name="Bills G."/>
            <person name="Bluhm B."/>
            <person name="Cannon C."/>
            <person name="Castanera R."/>
            <person name="Culley D."/>
            <person name="Daum C."/>
            <person name="Ezra D."/>
            <person name="Gonzalez J."/>
            <person name="Henrissat B."/>
            <person name="Kuo A."/>
            <person name="Liang C."/>
            <person name="Lipzen A."/>
            <person name="Lutzoni F."/>
            <person name="Magnuson J."/>
            <person name="Mondo S."/>
            <person name="Nolan M."/>
            <person name="Ohm R."/>
            <person name="Pangilinan J."/>
            <person name="Park H.-J."/>
            <person name="Ramirez L."/>
            <person name="Alfaro M."/>
            <person name="Sun H."/>
            <person name="Tritt A."/>
            <person name="Yoshinaga Y."/>
            <person name="Zwiers L.-H."/>
            <person name="Turgeon B."/>
            <person name="Goodwin S."/>
            <person name="Spatafora J."/>
            <person name="Crous P."/>
            <person name="Grigoriev I."/>
        </authorList>
    </citation>
    <scope>NUCLEOTIDE SEQUENCE</scope>
    <source>
        <strain evidence="14">CBS 133067</strain>
    </source>
</reference>
<dbReference type="GO" id="GO:0008270">
    <property type="term" value="F:zinc ion binding"/>
    <property type="evidence" value="ECO:0007669"/>
    <property type="project" value="UniProtKB-KW"/>
</dbReference>
<protein>
    <submittedName>
        <fullName evidence="14">P-loop containing nucleoside triphosphate hydrolase protein</fullName>
    </submittedName>
</protein>
<proteinExistence type="inferred from homology"/>
<dbReference type="Gene3D" id="3.40.50.300">
    <property type="entry name" value="P-loop containing nucleotide triphosphate hydrolases"/>
    <property type="match status" value="1"/>
</dbReference>
<dbReference type="SMART" id="SM00490">
    <property type="entry name" value="HELICc"/>
    <property type="match status" value="1"/>
</dbReference>
<dbReference type="GO" id="GO:0005524">
    <property type="term" value="F:ATP binding"/>
    <property type="evidence" value="ECO:0007669"/>
    <property type="project" value="UniProtKB-KW"/>
</dbReference>
<evidence type="ECO:0000256" key="6">
    <source>
        <dbReference type="ARBA" id="ARBA00022806"/>
    </source>
</evidence>
<dbReference type="Gene3D" id="3.30.40.10">
    <property type="entry name" value="Zinc/RING finger domain, C3HC4 (zinc finger)"/>
    <property type="match status" value="1"/>
</dbReference>
<dbReference type="InterPro" id="IPR038718">
    <property type="entry name" value="SNF2-like_sf"/>
</dbReference>
<dbReference type="GO" id="GO:0004386">
    <property type="term" value="F:helicase activity"/>
    <property type="evidence" value="ECO:0007669"/>
    <property type="project" value="UniProtKB-KW"/>
</dbReference>
<dbReference type="InterPro" id="IPR001650">
    <property type="entry name" value="Helicase_C-like"/>
</dbReference>
<dbReference type="PROSITE" id="PS50089">
    <property type="entry name" value="ZF_RING_2"/>
    <property type="match status" value="1"/>
</dbReference>
<dbReference type="Gene3D" id="3.40.50.10810">
    <property type="entry name" value="Tandem AAA-ATPase domain"/>
    <property type="match status" value="1"/>
</dbReference>
<keyword evidence="7" id="KW-0862">Zinc</keyword>
<keyword evidence="5 14" id="KW-0378">Hydrolase</keyword>
<dbReference type="Pfam" id="PF00176">
    <property type="entry name" value="SNF2-rel_dom"/>
    <property type="match status" value="1"/>
</dbReference>
<keyword evidence="15" id="KW-1185">Reference proteome</keyword>
<evidence type="ECO:0000259" key="13">
    <source>
        <dbReference type="PROSITE" id="PS51194"/>
    </source>
</evidence>
<gene>
    <name evidence="14" type="ORF">NA57DRAFT_31837</name>
</gene>
<feature type="domain" description="Helicase ATP-binding" evidence="12">
    <location>
        <begin position="20"/>
        <end position="214"/>
    </location>
</feature>
<evidence type="ECO:0000256" key="7">
    <source>
        <dbReference type="ARBA" id="ARBA00022833"/>
    </source>
</evidence>
<keyword evidence="6" id="KW-0347">Helicase</keyword>
<dbReference type="InterPro" id="IPR050628">
    <property type="entry name" value="SNF2_RAD54_helicase_TF"/>
</dbReference>
<dbReference type="InterPro" id="IPR014001">
    <property type="entry name" value="Helicase_ATP-bd"/>
</dbReference>
<dbReference type="GO" id="GO:0005634">
    <property type="term" value="C:nucleus"/>
    <property type="evidence" value="ECO:0007669"/>
    <property type="project" value="TreeGrafter"/>
</dbReference>
<dbReference type="InterPro" id="IPR017907">
    <property type="entry name" value="Znf_RING_CS"/>
</dbReference>
<dbReference type="CDD" id="cd18793">
    <property type="entry name" value="SF2_C_SNF"/>
    <property type="match status" value="1"/>
</dbReference>
<feature type="domain" description="RING-type" evidence="11">
    <location>
        <begin position="370"/>
        <end position="414"/>
    </location>
</feature>